<sequence length="514" mass="56533">MNLTNNANTPTYVPPQNMGPGGIPPENAPFPYIPLPETPSTKKNRKTRMISIILGIMFILGVGAYGVFAYTQQRWPFTPQSLQSSEPENQNTQTQSNTNSTSPNNETNTSSTEVQGIFTRIFNIVFNQDDNKNTGATQTNETLSQTTNANQNTAPEQINSNTQATTETNITQPTPTESTNTTTEPPIESTNTAAPTEAPLANDGDLTNAELDMLSANYKNSQKVSSLGFGFNITMDAKGLARANLKLDGTGKIEQEEFLYPDSEFDVSYNLNANGVTAQGGGEEKTVDGIAYLKIDGMQTNVTAINNFISTAKGITGTSISGKWLKIVYEEIAEYYEDEAMPDLSQAKEALNEYWILYTALGTLEEAEYIGAETINGVTTDHYRTVINQEEMQAALNQASDLVYNPQMIALMEIFEYVLAHTQDIPVEIWIGKDNFIYQLDTTIQYYDPSVGNDMTFHIKANVFDYNEPVTITPPDSAIMASQAIAKLHELMFTLLGTYSGDVPKLQGIIQIFL</sequence>
<keyword evidence="2" id="KW-0812">Transmembrane</keyword>
<evidence type="ECO:0000256" key="1">
    <source>
        <dbReference type="SAM" id="MobiDB-lite"/>
    </source>
</evidence>
<gene>
    <name evidence="3" type="ORF">A3B74_03680</name>
</gene>
<dbReference type="SUPFAM" id="SSF89392">
    <property type="entry name" value="Prokaryotic lipoproteins and lipoprotein localization factors"/>
    <property type="match status" value="1"/>
</dbReference>
<feature type="compositionally biased region" description="Polar residues" evidence="1">
    <location>
        <begin position="1"/>
        <end position="11"/>
    </location>
</feature>
<dbReference type="Proteomes" id="UP000177165">
    <property type="component" value="Unassembled WGS sequence"/>
</dbReference>
<reference evidence="3 4" key="1">
    <citation type="journal article" date="2016" name="Nat. Commun.">
        <title>Thousands of microbial genomes shed light on interconnected biogeochemical processes in an aquifer system.</title>
        <authorList>
            <person name="Anantharaman K."/>
            <person name="Brown C.T."/>
            <person name="Hug L.A."/>
            <person name="Sharon I."/>
            <person name="Castelle C.J."/>
            <person name="Probst A.J."/>
            <person name="Thomas B.C."/>
            <person name="Singh A."/>
            <person name="Wilkins M.J."/>
            <person name="Karaoz U."/>
            <person name="Brodie E.L."/>
            <person name="Williams K.H."/>
            <person name="Hubbard S.S."/>
            <person name="Banfield J.F."/>
        </authorList>
    </citation>
    <scope>NUCLEOTIDE SEQUENCE [LARGE SCALE GENOMIC DNA]</scope>
</reference>
<keyword evidence="2" id="KW-0472">Membrane</keyword>
<evidence type="ECO:0000313" key="3">
    <source>
        <dbReference type="EMBL" id="OGY78964.1"/>
    </source>
</evidence>
<organism evidence="3 4">
    <name type="scientific">Candidatus Kerfeldbacteria bacterium RIFCSPHIGHO2_02_FULL_42_14</name>
    <dbReference type="NCBI Taxonomy" id="1798540"/>
    <lineage>
        <taxon>Bacteria</taxon>
        <taxon>Candidatus Kerfeldiibacteriota</taxon>
    </lineage>
</organism>
<dbReference type="EMBL" id="MHKB01000011">
    <property type="protein sequence ID" value="OGY78964.1"/>
    <property type="molecule type" value="Genomic_DNA"/>
</dbReference>
<dbReference type="InterPro" id="IPR029046">
    <property type="entry name" value="LolA/LolB/LppX"/>
</dbReference>
<feature type="compositionally biased region" description="Low complexity" evidence="1">
    <location>
        <begin position="161"/>
        <end position="192"/>
    </location>
</feature>
<evidence type="ECO:0000256" key="2">
    <source>
        <dbReference type="SAM" id="Phobius"/>
    </source>
</evidence>
<name>A0A1G2APY4_9BACT</name>
<dbReference type="STRING" id="1798540.A3B74_03680"/>
<comment type="caution">
    <text evidence="3">The sequence shown here is derived from an EMBL/GenBank/DDBJ whole genome shotgun (WGS) entry which is preliminary data.</text>
</comment>
<keyword evidence="2" id="KW-1133">Transmembrane helix</keyword>
<feature type="region of interest" description="Disordered" evidence="1">
    <location>
        <begin position="79"/>
        <end position="111"/>
    </location>
</feature>
<evidence type="ECO:0000313" key="4">
    <source>
        <dbReference type="Proteomes" id="UP000177165"/>
    </source>
</evidence>
<feature type="region of interest" description="Disordered" evidence="1">
    <location>
        <begin position="1"/>
        <end position="26"/>
    </location>
</feature>
<feature type="compositionally biased region" description="Polar residues" evidence="1">
    <location>
        <begin position="143"/>
        <end position="160"/>
    </location>
</feature>
<feature type="region of interest" description="Disordered" evidence="1">
    <location>
        <begin position="143"/>
        <end position="199"/>
    </location>
</feature>
<protein>
    <submittedName>
        <fullName evidence="3">Uncharacterized protein</fullName>
    </submittedName>
</protein>
<dbReference type="Gene3D" id="2.50.20.20">
    <property type="match status" value="1"/>
</dbReference>
<feature type="compositionally biased region" description="Low complexity" evidence="1">
    <location>
        <begin position="86"/>
        <end position="111"/>
    </location>
</feature>
<feature type="transmembrane region" description="Helical" evidence="2">
    <location>
        <begin position="49"/>
        <end position="70"/>
    </location>
</feature>
<dbReference type="AlphaFoldDB" id="A0A1G2APY4"/>
<proteinExistence type="predicted"/>
<accession>A0A1G2APY4</accession>